<gene>
    <name evidence="3" type="primary">20209683</name>
    <name evidence="2" type="ORF">HELRODRAFT_184576</name>
</gene>
<proteinExistence type="predicted"/>
<dbReference type="EMBL" id="AMQM01010835">
    <property type="status" value="NOT_ANNOTATED_CDS"/>
    <property type="molecule type" value="Genomic_DNA"/>
</dbReference>
<feature type="compositionally biased region" description="Low complexity" evidence="1">
    <location>
        <begin position="11"/>
        <end position="50"/>
    </location>
</feature>
<feature type="region of interest" description="Disordered" evidence="1">
    <location>
        <begin position="95"/>
        <end position="127"/>
    </location>
</feature>
<dbReference type="GeneID" id="20209683"/>
<dbReference type="AlphaFoldDB" id="T1FLI4"/>
<reference evidence="2 4" key="2">
    <citation type="journal article" date="2013" name="Nature">
        <title>Insights into bilaterian evolution from three spiralian genomes.</title>
        <authorList>
            <person name="Simakov O."/>
            <person name="Marletaz F."/>
            <person name="Cho S.J."/>
            <person name="Edsinger-Gonzales E."/>
            <person name="Havlak P."/>
            <person name="Hellsten U."/>
            <person name="Kuo D.H."/>
            <person name="Larsson T."/>
            <person name="Lv J."/>
            <person name="Arendt D."/>
            <person name="Savage R."/>
            <person name="Osoegawa K."/>
            <person name="de Jong P."/>
            <person name="Grimwood J."/>
            <person name="Chapman J.A."/>
            <person name="Shapiro H."/>
            <person name="Aerts A."/>
            <person name="Otillar R.P."/>
            <person name="Terry A.Y."/>
            <person name="Boore J.L."/>
            <person name="Grigoriev I.V."/>
            <person name="Lindberg D.R."/>
            <person name="Seaver E.C."/>
            <person name="Weisblat D.A."/>
            <person name="Putnam N.H."/>
            <person name="Rokhsar D.S."/>
        </authorList>
    </citation>
    <scope>NUCLEOTIDE SEQUENCE</scope>
</reference>
<feature type="region of interest" description="Disordered" evidence="1">
    <location>
        <begin position="1"/>
        <end position="51"/>
    </location>
</feature>
<keyword evidence="4" id="KW-1185">Reference proteome</keyword>
<reference evidence="3" key="3">
    <citation type="submission" date="2015-06" db="UniProtKB">
        <authorList>
            <consortium name="EnsemblMetazoa"/>
        </authorList>
    </citation>
    <scope>IDENTIFICATION</scope>
</reference>
<evidence type="ECO:0000313" key="4">
    <source>
        <dbReference type="Proteomes" id="UP000015101"/>
    </source>
</evidence>
<dbReference type="RefSeq" id="XP_009012251.1">
    <property type="nucleotide sequence ID" value="XM_009014003.1"/>
</dbReference>
<evidence type="ECO:0000313" key="3">
    <source>
        <dbReference type="EnsemblMetazoa" id="HelroP184576"/>
    </source>
</evidence>
<dbReference type="EnsemblMetazoa" id="HelroT184576">
    <property type="protein sequence ID" value="HelroP184576"/>
    <property type="gene ID" value="HelroG184576"/>
</dbReference>
<name>T1FLI4_HELRO</name>
<feature type="compositionally biased region" description="Low complexity" evidence="1">
    <location>
        <begin position="95"/>
        <end position="109"/>
    </location>
</feature>
<dbReference type="HOGENOM" id="CLU_1113687_0_0_1"/>
<dbReference type="EMBL" id="KB095941">
    <property type="protein sequence ID" value="ESO09651.1"/>
    <property type="molecule type" value="Genomic_DNA"/>
</dbReference>
<feature type="compositionally biased region" description="Polar residues" evidence="1">
    <location>
        <begin position="1"/>
        <end position="10"/>
    </location>
</feature>
<dbReference type="CTD" id="20209683"/>
<organism evidence="3 4">
    <name type="scientific">Helobdella robusta</name>
    <name type="common">Californian leech</name>
    <dbReference type="NCBI Taxonomy" id="6412"/>
    <lineage>
        <taxon>Eukaryota</taxon>
        <taxon>Metazoa</taxon>
        <taxon>Spiralia</taxon>
        <taxon>Lophotrochozoa</taxon>
        <taxon>Annelida</taxon>
        <taxon>Clitellata</taxon>
        <taxon>Hirudinea</taxon>
        <taxon>Rhynchobdellida</taxon>
        <taxon>Glossiphoniidae</taxon>
        <taxon>Helobdella</taxon>
    </lineage>
</organism>
<reference evidence="4" key="1">
    <citation type="submission" date="2012-12" db="EMBL/GenBank/DDBJ databases">
        <authorList>
            <person name="Hellsten U."/>
            <person name="Grimwood J."/>
            <person name="Chapman J.A."/>
            <person name="Shapiro H."/>
            <person name="Aerts A."/>
            <person name="Otillar R.P."/>
            <person name="Terry A.Y."/>
            <person name="Boore J.L."/>
            <person name="Simakov O."/>
            <person name="Marletaz F."/>
            <person name="Cho S.-J."/>
            <person name="Edsinger-Gonzales E."/>
            <person name="Havlak P."/>
            <person name="Kuo D.-H."/>
            <person name="Larsson T."/>
            <person name="Lv J."/>
            <person name="Arendt D."/>
            <person name="Savage R."/>
            <person name="Osoegawa K."/>
            <person name="de Jong P."/>
            <person name="Lindberg D.R."/>
            <person name="Seaver E.C."/>
            <person name="Weisblat D.A."/>
            <person name="Putnam N.H."/>
            <person name="Grigoriev I.V."/>
            <person name="Rokhsar D.S."/>
        </authorList>
    </citation>
    <scope>NUCLEOTIDE SEQUENCE</scope>
</reference>
<dbReference type="Proteomes" id="UP000015101">
    <property type="component" value="Unassembled WGS sequence"/>
</dbReference>
<evidence type="ECO:0000256" key="1">
    <source>
        <dbReference type="SAM" id="MobiDB-lite"/>
    </source>
</evidence>
<evidence type="ECO:0000313" key="2">
    <source>
        <dbReference type="EMBL" id="ESO09651.1"/>
    </source>
</evidence>
<accession>T1FLI4</accession>
<sequence>TSTAVENSSKTITATFATPTSSPVTSTTSPTSTTASPTSTTTTSAATTSTNDEVDELKKLCLHLQYIMDQQLKEREKLQQHNEQLQQQLQQQQQQSLQQQQQPQKQQQQKQHRKNNQNQHRNDSNSCVEDGICAKHLTEIKNLRRELEACKLVNENLEMKYSKDVSNVTNNFQSKIDQLKDSLREKEIATARCGTINSDIHKLTKLLEVKDVELASIKREFDNMKDQSTSRDVQLKFLQQKLRQEQDALK</sequence>
<protein>
    <submittedName>
        <fullName evidence="2 3">Uncharacterized protein</fullName>
    </submittedName>
</protein>
<dbReference type="KEGG" id="hro:HELRODRAFT_184576"/>
<dbReference type="InParanoid" id="T1FLI4"/>